<evidence type="ECO:0000313" key="25">
    <source>
        <dbReference type="RefSeq" id="XP_022316340.1"/>
    </source>
</evidence>
<feature type="compositionally biased region" description="Basic and acidic residues" evidence="18">
    <location>
        <begin position="13"/>
        <end position="31"/>
    </location>
</feature>
<evidence type="ECO:0000256" key="12">
    <source>
        <dbReference type="ARBA" id="ARBA00047899"/>
    </source>
</evidence>
<keyword evidence="19" id="KW-0472">Membrane</keyword>
<dbReference type="InterPro" id="IPR000719">
    <property type="entry name" value="Prot_kinase_dom"/>
</dbReference>
<organism evidence="21 24">
    <name type="scientific">Crassostrea virginica</name>
    <name type="common">Eastern oyster</name>
    <dbReference type="NCBI Taxonomy" id="6565"/>
    <lineage>
        <taxon>Eukaryota</taxon>
        <taxon>Metazoa</taxon>
        <taxon>Spiralia</taxon>
        <taxon>Lophotrochozoa</taxon>
        <taxon>Mollusca</taxon>
        <taxon>Bivalvia</taxon>
        <taxon>Autobranchia</taxon>
        <taxon>Pteriomorphia</taxon>
        <taxon>Ostreida</taxon>
        <taxon>Ostreoidea</taxon>
        <taxon>Ostreidae</taxon>
        <taxon>Crassostrea</taxon>
    </lineage>
</organism>
<name>A0A8B8CMC7_CRAVI</name>
<dbReference type="GO" id="GO:0005524">
    <property type="term" value="F:ATP binding"/>
    <property type="evidence" value="ECO:0007669"/>
    <property type="project" value="UniProtKB-UniRule"/>
</dbReference>
<dbReference type="InterPro" id="IPR049571">
    <property type="entry name" value="NIM1K_STKc"/>
</dbReference>
<evidence type="ECO:0000256" key="6">
    <source>
        <dbReference type="ARBA" id="ARBA00022679"/>
    </source>
</evidence>
<dbReference type="InterPro" id="IPR008271">
    <property type="entry name" value="Ser/Thr_kinase_AS"/>
</dbReference>
<dbReference type="GO" id="GO:0050321">
    <property type="term" value="F:tau-protein kinase activity"/>
    <property type="evidence" value="ECO:0007669"/>
    <property type="project" value="TreeGrafter"/>
</dbReference>
<dbReference type="KEGG" id="cvn:111120015"/>
<feature type="transmembrane region" description="Helical" evidence="19">
    <location>
        <begin position="240"/>
        <end position="257"/>
    </location>
</feature>
<dbReference type="PANTHER" id="PTHR24346:SF49">
    <property type="entry name" value="NIM1 SERINE_THREONINE PROTEIN KINASE"/>
    <property type="match status" value="1"/>
</dbReference>
<keyword evidence="5" id="KW-0597">Phosphoprotein</keyword>
<keyword evidence="11" id="KW-0460">Magnesium</keyword>
<dbReference type="RefSeq" id="XP_022316340.1">
    <property type="nucleotide sequence ID" value="XM_022460632.1"/>
</dbReference>
<comment type="catalytic activity">
    <reaction evidence="12">
        <text>L-threonyl-[protein] + ATP = O-phospho-L-threonyl-[protein] + ADP + H(+)</text>
        <dbReference type="Rhea" id="RHEA:46608"/>
        <dbReference type="Rhea" id="RHEA-COMP:11060"/>
        <dbReference type="Rhea" id="RHEA-COMP:11605"/>
        <dbReference type="ChEBI" id="CHEBI:15378"/>
        <dbReference type="ChEBI" id="CHEBI:30013"/>
        <dbReference type="ChEBI" id="CHEBI:30616"/>
        <dbReference type="ChEBI" id="CHEBI:61977"/>
        <dbReference type="ChEBI" id="CHEBI:456216"/>
        <dbReference type="EC" id="2.7.11.1"/>
    </reaction>
</comment>
<comment type="similarity">
    <text evidence="2">Belongs to the protein kinase superfamily. CAMK Ser/Thr protein kinase family.</text>
</comment>
<dbReference type="GO" id="GO:0035556">
    <property type="term" value="P:intracellular signal transduction"/>
    <property type="evidence" value="ECO:0007669"/>
    <property type="project" value="TreeGrafter"/>
</dbReference>
<dbReference type="AlphaFoldDB" id="A0A8B8CMC7"/>
<evidence type="ECO:0000256" key="16">
    <source>
        <dbReference type="PROSITE-ProRule" id="PRU10141"/>
    </source>
</evidence>
<evidence type="ECO:0000256" key="10">
    <source>
        <dbReference type="ARBA" id="ARBA00022840"/>
    </source>
</evidence>
<accession>A0A8B8CMC7</accession>
<dbReference type="GeneID" id="111120014"/>
<evidence type="ECO:0000313" key="26">
    <source>
        <dbReference type="RefSeq" id="XP_022316341.1"/>
    </source>
</evidence>
<evidence type="ECO:0000256" key="1">
    <source>
        <dbReference type="ARBA" id="ARBA00001946"/>
    </source>
</evidence>
<dbReference type="EC" id="2.7.11.1" evidence="3"/>
<evidence type="ECO:0000313" key="27">
    <source>
        <dbReference type="RefSeq" id="XP_022316342.1"/>
    </source>
</evidence>
<evidence type="ECO:0000256" key="18">
    <source>
        <dbReference type="SAM" id="MobiDB-lite"/>
    </source>
</evidence>
<keyword evidence="8 16" id="KW-0547">Nucleotide-binding</keyword>
<dbReference type="PANTHER" id="PTHR24346">
    <property type="entry name" value="MAP/MICROTUBULE AFFINITY-REGULATING KINASE"/>
    <property type="match status" value="1"/>
</dbReference>
<dbReference type="InterPro" id="IPR011009">
    <property type="entry name" value="Kinase-like_dom_sf"/>
</dbReference>
<evidence type="ECO:0000256" key="2">
    <source>
        <dbReference type="ARBA" id="ARBA00006692"/>
    </source>
</evidence>
<evidence type="ECO:0000256" key="11">
    <source>
        <dbReference type="ARBA" id="ARBA00022842"/>
    </source>
</evidence>
<feature type="domain" description="Protein kinase" evidence="20">
    <location>
        <begin position="60"/>
        <end position="311"/>
    </location>
</feature>
<dbReference type="FunFam" id="3.30.200.20:FF:000003">
    <property type="entry name" value="Non-specific serine/threonine protein kinase"/>
    <property type="match status" value="1"/>
</dbReference>
<evidence type="ECO:0000259" key="20">
    <source>
        <dbReference type="PROSITE" id="PS50011"/>
    </source>
</evidence>
<dbReference type="PROSITE" id="PS00107">
    <property type="entry name" value="PROTEIN_KINASE_ATP"/>
    <property type="match status" value="1"/>
</dbReference>
<proteinExistence type="inferred from homology"/>
<evidence type="ECO:0000256" key="5">
    <source>
        <dbReference type="ARBA" id="ARBA00022553"/>
    </source>
</evidence>
<evidence type="ECO:0000313" key="23">
    <source>
        <dbReference type="RefSeq" id="XP_022316338.1"/>
    </source>
</evidence>
<feature type="region of interest" description="Disordered" evidence="18">
    <location>
        <begin position="1"/>
        <end position="31"/>
    </location>
</feature>
<keyword evidence="9" id="KW-0418">Kinase</keyword>
<keyword evidence="19" id="KW-0812">Transmembrane</keyword>
<dbReference type="RefSeq" id="XP_022316341.1">
    <property type="nucleotide sequence ID" value="XM_022460633.1"/>
</dbReference>
<evidence type="ECO:0000256" key="9">
    <source>
        <dbReference type="ARBA" id="ARBA00022777"/>
    </source>
</evidence>
<keyword evidence="19" id="KW-1133">Transmembrane helix</keyword>
<dbReference type="GO" id="GO:0005737">
    <property type="term" value="C:cytoplasm"/>
    <property type="evidence" value="ECO:0007669"/>
    <property type="project" value="TreeGrafter"/>
</dbReference>
<evidence type="ECO:0000256" key="15">
    <source>
        <dbReference type="ARBA" id="ARBA00080118"/>
    </source>
</evidence>
<evidence type="ECO:0000256" key="13">
    <source>
        <dbReference type="ARBA" id="ARBA00048679"/>
    </source>
</evidence>
<dbReference type="RefSeq" id="XP_022316338.1">
    <property type="nucleotide sequence ID" value="XM_022460630.1"/>
</dbReference>
<dbReference type="GO" id="GO:0000226">
    <property type="term" value="P:microtubule cytoskeleton organization"/>
    <property type="evidence" value="ECO:0007669"/>
    <property type="project" value="TreeGrafter"/>
</dbReference>
<keyword evidence="4 17" id="KW-0723">Serine/threonine-protein kinase</keyword>
<dbReference type="CDD" id="cd14075">
    <property type="entry name" value="STKc_NIM1"/>
    <property type="match status" value="1"/>
</dbReference>
<keyword evidence="7" id="KW-0479">Metal-binding</keyword>
<evidence type="ECO:0000313" key="21">
    <source>
        <dbReference type="Proteomes" id="UP000694844"/>
    </source>
</evidence>
<dbReference type="PROSITE" id="PS00108">
    <property type="entry name" value="PROTEIN_KINASE_ST"/>
    <property type="match status" value="1"/>
</dbReference>
<reference evidence="22 23" key="1">
    <citation type="submission" date="2025-04" db="UniProtKB">
        <authorList>
            <consortium name="RefSeq"/>
        </authorList>
    </citation>
    <scope>IDENTIFICATION</scope>
    <source>
        <tissue evidence="22 23">Whole sample</tissue>
    </source>
</reference>
<evidence type="ECO:0000256" key="4">
    <source>
        <dbReference type="ARBA" id="ARBA00022527"/>
    </source>
</evidence>
<dbReference type="Gene3D" id="1.10.510.10">
    <property type="entry name" value="Transferase(Phosphotransferase) domain 1"/>
    <property type="match status" value="1"/>
</dbReference>
<evidence type="ECO:0000256" key="3">
    <source>
        <dbReference type="ARBA" id="ARBA00012513"/>
    </source>
</evidence>
<dbReference type="RefSeq" id="XP_022316337.1">
    <property type="nucleotide sequence ID" value="XM_022460629.1"/>
</dbReference>
<evidence type="ECO:0000313" key="24">
    <source>
        <dbReference type="RefSeq" id="XP_022316339.1"/>
    </source>
</evidence>
<evidence type="ECO:0000256" key="17">
    <source>
        <dbReference type="RuleBase" id="RU000304"/>
    </source>
</evidence>
<dbReference type="KEGG" id="cvn:111120014"/>
<sequence>MKDISEMPNGDGGFRREGGREEEDHVKERKLTPYERLSNDLTNDQKCLKEITLGKRIGFYRIRGELGSGNFSQVKMGIHALTKEKVAIKILDKTKLDQKTQRLLSREISSMERLHHPNIIRLYEVVETLAKLHIVMEYAGGGELFTKISNEGKFPESEAKHIFAQSVAGVQHMHKHHIIHRDLKAENVFYAGSRMVKIGDFGFSTHCRPDHTLNTFCGSPPYAAPELFKDESYFGTYVDIWALGIMLYFMVTGVMPFRADTVARLKKCILEGQYTIPSYVSDSGQFLIRSILKPVPQDRFTLTEIQNSEWLESQEFPAELEPYNVNPSQDTSSLSEEEQDARRILKDLGITNEHIQSGHRDSRSSITGTYRIVLHRVQKKKSGLCDSETELRGPDLVSNHDKVRSIPTVKKESKVCTIL</sequence>
<dbReference type="Pfam" id="PF00069">
    <property type="entry name" value="Pkinase"/>
    <property type="match status" value="1"/>
</dbReference>
<comment type="cofactor">
    <cofactor evidence="1">
        <name>Mg(2+)</name>
        <dbReference type="ChEBI" id="CHEBI:18420"/>
    </cofactor>
</comment>
<keyword evidence="6" id="KW-0808">Transferase</keyword>
<dbReference type="FunFam" id="1.10.510.10:FF:000346">
    <property type="entry name" value="Serine/threonine-protein kinase NIM1"/>
    <property type="match status" value="1"/>
</dbReference>
<evidence type="ECO:0000256" key="8">
    <source>
        <dbReference type="ARBA" id="ARBA00022741"/>
    </source>
</evidence>
<feature type="binding site" evidence="16">
    <location>
        <position position="89"/>
    </location>
    <ligand>
        <name>ATP</name>
        <dbReference type="ChEBI" id="CHEBI:30616"/>
    </ligand>
</feature>
<dbReference type="RefSeq" id="XP_022316339.1">
    <property type="nucleotide sequence ID" value="XM_022460631.1"/>
</dbReference>
<dbReference type="SMART" id="SM00220">
    <property type="entry name" value="S_TKc"/>
    <property type="match status" value="1"/>
</dbReference>
<dbReference type="GO" id="GO:0046872">
    <property type="term" value="F:metal ion binding"/>
    <property type="evidence" value="ECO:0007669"/>
    <property type="project" value="UniProtKB-KW"/>
</dbReference>
<evidence type="ECO:0000256" key="14">
    <source>
        <dbReference type="ARBA" id="ARBA00069491"/>
    </source>
</evidence>
<dbReference type="RefSeq" id="XP_022316342.1">
    <property type="nucleotide sequence ID" value="XM_022460634.1"/>
</dbReference>
<keyword evidence="10 16" id="KW-0067">ATP-binding</keyword>
<dbReference type="InterPro" id="IPR017441">
    <property type="entry name" value="Protein_kinase_ATP_BS"/>
</dbReference>
<dbReference type="Proteomes" id="UP000694844">
    <property type="component" value="Chromosome 2"/>
</dbReference>
<dbReference type="OrthoDB" id="193931at2759"/>
<gene>
    <name evidence="22 23 24" type="primary">LOC111120014</name>
    <name evidence="25 26 27" type="synonym">LOC111120015</name>
</gene>
<evidence type="ECO:0000313" key="22">
    <source>
        <dbReference type="RefSeq" id="XP_022316337.1"/>
    </source>
</evidence>
<dbReference type="SUPFAM" id="SSF56112">
    <property type="entry name" value="Protein kinase-like (PK-like)"/>
    <property type="match status" value="1"/>
</dbReference>
<comment type="catalytic activity">
    <reaction evidence="13">
        <text>L-seryl-[protein] + ATP = O-phospho-L-seryl-[protein] + ADP + H(+)</text>
        <dbReference type="Rhea" id="RHEA:17989"/>
        <dbReference type="Rhea" id="RHEA-COMP:9863"/>
        <dbReference type="Rhea" id="RHEA-COMP:11604"/>
        <dbReference type="ChEBI" id="CHEBI:15378"/>
        <dbReference type="ChEBI" id="CHEBI:29999"/>
        <dbReference type="ChEBI" id="CHEBI:30616"/>
        <dbReference type="ChEBI" id="CHEBI:83421"/>
        <dbReference type="ChEBI" id="CHEBI:456216"/>
        <dbReference type="EC" id="2.7.11.1"/>
    </reaction>
</comment>
<keyword evidence="21" id="KW-1185">Reference proteome</keyword>
<evidence type="ECO:0000256" key="7">
    <source>
        <dbReference type="ARBA" id="ARBA00022723"/>
    </source>
</evidence>
<evidence type="ECO:0000256" key="19">
    <source>
        <dbReference type="SAM" id="Phobius"/>
    </source>
</evidence>
<protein>
    <recommendedName>
        <fullName evidence="14">Serine/threonine-protein kinase NIM1</fullName>
        <ecNumber evidence="3">2.7.11.1</ecNumber>
    </recommendedName>
    <alternativeName>
        <fullName evidence="15">NIM1 serine/threonine-protein kinase</fullName>
    </alternativeName>
</protein>
<dbReference type="PROSITE" id="PS50011">
    <property type="entry name" value="PROTEIN_KINASE_DOM"/>
    <property type="match status" value="1"/>
</dbReference>